<keyword evidence="1" id="KW-1133">Transmembrane helix</keyword>
<sequence>MEWIESIEFGFGWHGRVGWEWRVMAWKRRFIPSKTKTKARVFLVLFCFALLCSALLCFALLCSALL</sequence>
<keyword evidence="1" id="KW-0472">Membrane</keyword>
<proteinExistence type="predicted"/>
<evidence type="ECO:0000313" key="3">
    <source>
        <dbReference type="Proteomes" id="UP000322873"/>
    </source>
</evidence>
<gene>
    <name evidence="2" type="ORF">EYC84_003834</name>
</gene>
<dbReference type="AlphaFoldDB" id="A0A5M9JYX4"/>
<feature type="transmembrane region" description="Helical" evidence="1">
    <location>
        <begin position="41"/>
        <end position="61"/>
    </location>
</feature>
<keyword evidence="3" id="KW-1185">Reference proteome</keyword>
<reference evidence="2 3" key="1">
    <citation type="submission" date="2019-06" db="EMBL/GenBank/DDBJ databases">
        <title>Genome Sequence of the Brown Rot Fungal Pathogen Monilinia fructicola.</title>
        <authorList>
            <person name="De Miccolis Angelini R.M."/>
            <person name="Landi L."/>
            <person name="Abate D."/>
            <person name="Pollastro S."/>
            <person name="Romanazzi G."/>
            <person name="Faretra F."/>
        </authorList>
    </citation>
    <scope>NUCLEOTIDE SEQUENCE [LARGE SCALE GENOMIC DNA]</scope>
    <source>
        <strain evidence="2 3">Mfrc123</strain>
    </source>
</reference>
<evidence type="ECO:0000256" key="1">
    <source>
        <dbReference type="SAM" id="Phobius"/>
    </source>
</evidence>
<evidence type="ECO:0008006" key="4">
    <source>
        <dbReference type="Google" id="ProtNLM"/>
    </source>
</evidence>
<name>A0A5M9JYX4_MONFR</name>
<protein>
    <recommendedName>
        <fullName evidence="4">Transmembrane protein</fullName>
    </recommendedName>
</protein>
<accession>A0A5M9JYX4</accession>
<dbReference type="EMBL" id="VICG01000004">
    <property type="protein sequence ID" value="KAA8573349.1"/>
    <property type="molecule type" value="Genomic_DNA"/>
</dbReference>
<dbReference type="Proteomes" id="UP000322873">
    <property type="component" value="Unassembled WGS sequence"/>
</dbReference>
<organism evidence="2 3">
    <name type="scientific">Monilinia fructicola</name>
    <name type="common">Brown rot fungus</name>
    <name type="synonym">Ciboria fructicola</name>
    <dbReference type="NCBI Taxonomy" id="38448"/>
    <lineage>
        <taxon>Eukaryota</taxon>
        <taxon>Fungi</taxon>
        <taxon>Dikarya</taxon>
        <taxon>Ascomycota</taxon>
        <taxon>Pezizomycotina</taxon>
        <taxon>Leotiomycetes</taxon>
        <taxon>Helotiales</taxon>
        <taxon>Sclerotiniaceae</taxon>
        <taxon>Monilinia</taxon>
    </lineage>
</organism>
<keyword evidence="1" id="KW-0812">Transmembrane</keyword>
<comment type="caution">
    <text evidence="2">The sequence shown here is derived from an EMBL/GenBank/DDBJ whole genome shotgun (WGS) entry which is preliminary data.</text>
</comment>
<evidence type="ECO:0000313" key="2">
    <source>
        <dbReference type="EMBL" id="KAA8573349.1"/>
    </source>
</evidence>